<dbReference type="CDD" id="cd00202">
    <property type="entry name" value="ZnF_GATA"/>
    <property type="match status" value="2"/>
</dbReference>
<keyword evidence="9" id="KW-0804">Transcription</keyword>
<evidence type="ECO:0000256" key="4">
    <source>
        <dbReference type="ARBA" id="ARBA00022771"/>
    </source>
</evidence>
<dbReference type="PROSITE" id="PS50114">
    <property type="entry name" value="GATA_ZN_FINGER_2"/>
    <property type="match status" value="2"/>
</dbReference>
<dbReference type="AlphaFoldDB" id="A0A0D4RCE9"/>
<dbReference type="FunFam" id="3.30.50.10:FF:000001">
    <property type="entry name" value="GATA transcription factor (GATAd)"/>
    <property type="match status" value="1"/>
</dbReference>
<dbReference type="EMBL" id="KP168456">
    <property type="protein sequence ID" value="AJV21311.1"/>
    <property type="molecule type" value="mRNA"/>
</dbReference>
<name>A0A0D4RCE9_TERTR</name>
<feature type="region of interest" description="Disordered" evidence="12">
    <location>
        <begin position="340"/>
        <end position="376"/>
    </location>
</feature>
<dbReference type="GO" id="GO:0045944">
    <property type="term" value="P:positive regulation of transcription by RNA polymerase II"/>
    <property type="evidence" value="ECO:0007669"/>
    <property type="project" value="TreeGrafter"/>
</dbReference>
<evidence type="ECO:0000256" key="9">
    <source>
        <dbReference type="ARBA" id="ARBA00023163"/>
    </source>
</evidence>
<keyword evidence="3" id="KW-0677">Repeat</keyword>
<protein>
    <submittedName>
        <fullName evidence="14">GATA4/5/6</fullName>
    </submittedName>
</protein>
<keyword evidence="6" id="KW-0805">Transcription regulation</keyword>
<keyword evidence="7" id="KW-0238">DNA-binding</keyword>
<dbReference type="InterPro" id="IPR000679">
    <property type="entry name" value="Znf_GATA"/>
</dbReference>
<dbReference type="PROSITE" id="PS00344">
    <property type="entry name" value="GATA_ZN_FINGER_1"/>
    <property type="match status" value="1"/>
</dbReference>
<evidence type="ECO:0000256" key="7">
    <source>
        <dbReference type="ARBA" id="ARBA00023125"/>
    </source>
</evidence>
<reference evidence="14" key="1">
    <citation type="journal article" date="2015" name="Evodevo">
        <title>Mesodermal gene expression during the embryonic and larval development of the articulate brachiopod Terebratalia transversa.</title>
        <authorList>
            <person name="Passamaneck Y.J."/>
            <person name="Hejnol A."/>
            <person name="Martindale M.Q."/>
        </authorList>
    </citation>
    <scope>NUCLEOTIDE SEQUENCE</scope>
</reference>
<feature type="compositionally biased region" description="Basic and acidic residues" evidence="12">
    <location>
        <begin position="362"/>
        <end position="376"/>
    </location>
</feature>
<feature type="domain" description="GATA-type" evidence="13">
    <location>
        <begin position="237"/>
        <end position="295"/>
    </location>
</feature>
<dbReference type="GO" id="GO:0008270">
    <property type="term" value="F:zinc ion binding"/>
    <property type="evidence" value="ECO:0007669"/>
    <property type="project" value="UniProtKB-KW"/>
</dbReference>
<keyword evidence="4 11" id="KW-0863">Zinc-finger</keyword>
<dbReference type="InterPro" id="IPR039355">
    <property type="entry name" value="Transcription_factor_GATA"/>
</dbReference>
<dbReference type="SMART" id="SM00401">
    <property type="entry name" value="ZnF_GATA"/>
    <property type="match status" value="2"/>
</dbReference>
<evidence type="ECO:0000256" key="6">
    <source>
        <dbReference type="ARBA" id="ARBA00023015"/>
    </source>
</evidence>
<dbReference type="GO" id="GO:0000981">
    <property type="term" value="F:DNA-binding transcription factor activity, RNA polymerase II-specific"/>
    <property type="evidence" value="ECO:0007669"/>
    <property type="project" value="TreeGrafter"/>
</dbReference>
<dbReference type="Pfam" id="PF05349">
    <property type="entry name" value="GATA-N"/>
    <property type="match status" value="1"/>
</dbReference>
<keyword evidence="8" id="KW-0010">Activator</keyword>
<dbReference type="FunFam" id="3.30.50.10:FF:000032">
    <property type="entry name" value="Transcription factor GATA-3"/>
    <property type="match status" value="1"/>
</dbReference>
<organism evidence="14">
    <name type="scientific">Terebratalia transversa</name>
    <name type="common">Transverse lampshell</name>
    <dbReference type="NCBI Taxonomy" id="34513"/>
    <lineage>
        <taxon>Eukaryota</taxon>
        <taxon>Metazoa</taxon>
        <taxon>Spiralia</taxon>
        <taxon>Lophotrochozoa</taxon>
        <taxon>Brachiopoda</taxon>
        <taxon>Rhynchonelliformea</taxon>
        <taxon>Rhynchonellata</taxon>
        <taxon>Terebratellidina</taxon>
        <taxon>Laqueoidea</taxon>
        <taxon>Laqueidae</taxon>
        <taxon>Terebratalia</taxon>
    </lineage>
</organism>
<dbReference type="GO" id="GO:0000978">
    <property type="term" value="F:RNA polymerase II cis-regulatory region sequence-specific DNA binding"/>
    <property type="evidence" value="ECO:0007669"/>
    <property type="project" value="TreeGrafter"/>
</dbReference>
<dbReference type="Gene3D" id="3.30.50.10">
    <property type="entry name" value="Erythroid Transcription Factor GATA-1, subunit A"/>
    <property type="match status" value="2"/>
</dbReference>
<proteinExistence type="evidence at transcript level"/>
<dbReference type="PRINTS" id="PR00619">
    <property type="entry name" value="GATAZNFINGER"/>
</dbReference>
<gene>
    <name evidence="14" type="primary">5</name>
    <name evidence="14" type="synonym">6</name>
    <name evidence="14" type="synonym">GATA4</name>
</gene>
<keyword evidence="2" id="KW-0479">Metal-binding</keyword>
<keyword evidence="10" id="KW-0539">Nucleus</keyword>
<evidence type="ECO:0000256" key="3">
    <source>
        <dbReference type="ARBA" id="ARBA00022737"/>
    </source>
</evidence>
<dbReference type="PANTHER" id="PTHR10071:SF281">
    <property type="entry name" value="BOX A-BINDING FACTOR-RELATED"/>
    <property type="match status" value="1"/>
</dbReference>
<evidence type="ECO:0000256" key="2">
    <source>
        <dbReference type="ARBA" id="ARBA00022723"/>
    </source>
</evidence>
<dbReference type="Pfam" id="PF00320">
    <property type="entry name" value="GATA"/>
    <property type="match status" value="2"/>
</dbReference>
<evidence type="ECO:0000259" key="13">
    <source>
        <dbReference type="PROSITE" id="PS50114"/>
    </source>
</evidence>
<dbReference type="GO" id="GO:0045165">
    <property type="term" value="P:cell fate commitment"/>
    <property type="evidence" value="ECO:0007669"/>
    <property type="project" value="TreeGrafter"/>
</dbReference>
<dbReference type="PANTHER" id="PTHR10071">
    <property type="entry name" value="TRANSCRIPTION FACTOR GATA FAMILY MEMBER"/>
    <property type="match status" value="1"/>
</dbReference>
<keyword evidence="5" id="KW-0862">Zinc</keyword>
<feature type="domain" description="GATA-type" evidence="13">
    <location>
        <begin position="295"/>
        <end position="348"/>
    </location>
</feature>
<evidence type="ECO:0000256" key="5">
    <source>
        <dbReference type="ARBA" id="ARBA00022833"/>
    </source>
</evidence>
<dbReference type="GO" id="GO:0000122">
    <property type="term" value="P:negative regulation of transcription by RNA polymerase II"/>
    <property type="evidence" value="ECO:0007669"/>
    <property type="project" value="TreeGrafter"/>
</dbReference>
<evidence type="ECO:0000256" key="1">
    <source>
        <dbReference type="ARBA" id="ARBA00004123"/>
    </source>
</evidence>
<sequence>MASEINSDLSLYTSETLPVLLPTARKTARKSPSFVIKRMPHANLTSVDGDSQLLKTEEVETFFSTLDRSSTYLTHPATMFQSPGISMQSMPNSTPTYHDATSNNFIHAGGNAPVYVPTTRAVLPVPQYGASPQTQNMTWSAPTVDTGYNNSSRYAFPPTPSPPVNSPGSRTDFVPKGSSLNPYQYMGAEIPWNPYSQSLSMSSQRSFGIQRPGMIPAMSMGGMSMAGMPVDGSMDYFTEGRECVNCGAISTPLWRRDGTYDSTGHYLCNACGLYHKMNGMNRPLIKPQRRLSASRRVGLSCANCHTSTTTLWRRNNEGEPVCNACGLYFKLHGVSRPLAMKKEGIQTRKRKPKNIPKTKSPSKSEQKSDVKQEHEQQVVQNGIIHHSGGTVSNGSSNTLHTVTPEASPTISNNGLNLGSQSVFPMPSPPGATSVKLESLSQHHNIHVPIQMGISSHVGANLIS</sequence>
<evidence type="ECO:0000256" key="10">
    <source>
        <dbReference type="ARBA" id="ARBA00023242"/>
    </source>
</evidence>
<dbReference type="SUPFAM" id="SSF57716">
    <property type="entry name" value="Glucocorticoid receptor-like (DNA-binding domain)"/>
    <property type="match status" value="2"/>
</dbReference>
<evidence type="ECO:0000256" key="12">
    <source>
        <dbReference type="SAM" id="MobiDB-lite"/>
    </source>
</evidence>
<dbReference type="GO" id="GO:0005634">
    <property type="term" value="C:nucleus"/>
    <property type="evidence" value="ECO:0007669"/>
    <property type="project" value="UniProtKB-SubCell"/>
</dbReference>
<evidence type="ECO:0000256" key="8">
    <source>
        <dbReference type="ARBA" id="ARBA00023159"/>
    </source>
</evidence>
<evidence type="ECO:0000256" key="11">
    <source>
        <dbReference type="PROSITE-ProRule" id="PRU00094"/>
    </source>
</evidence>
<dbReference type="InterPro" id="IPR013088">
    <property type="entry name" value="Znf_NHR/GATA"/>
</dbReference>
<accession>A0A0D4RCE9</accession>
<comment type="subcellular location">
    <subcellularLocation>
        <location evidence="1">Nucleus</location>
    </subcellularLocation>
</comment>
<dbReference type="InterPro" id="IPR008013">
    <property type="entry name" value="GATA_N"/>
</dbReference>
<feature type="compositionally biased region" description="Basic residues" evidence="12">
    <location>
        <begin position="347"/>
        <end position="356"/>
    </location>
</feature>
<evidence type="ECO:0000313" key="14">
    <source>
        <dbReference type="EMBL" id="AJV21311.1"/>
    </source>
</evidence>